<evidence type="ECO:0000313" key="12">
    <source>
        <dbReference type="Proteomes" id="UP000190951"/>
    </source>
</evidence>
<evidence type="ECO:0000256" key="7">
    <source>
        <dbReference type="ARBA" id="ARBA00023277"/>
    </source>
</evidence>
<evidence type="ECO:0000256" key="3">
    <source>
        <dbReference type="ARBA" id="ARBA00012590"/>
    </source>
</evidence>
<protein>
    <recommendedName>
        <fullName evidence="3">endo-1,4-beta-xylanase</fullName>
        <ecNumber evidence="3">3.2.1.8</ecNumber>
    </recommendedName>
</protein>
<proteinExistence type="inferred from homology"/>
<keyword evidence="5" id="KW-0732">Signal</keyword>
<evidence type="ECO:0000256" key="6">
    <source>
        <dbReference type="ARBA" id="ARBA00022801"/>
    </source>
</evidence>
<accession>A0A1S8LDB2</accession>
<dbReference type="AlphaFoldDB" id="A0A1S8LDB2"/>
<evidence type="ECO:0000256" key="1">
    <source>
        <dbReference type="ARBA" id="ARBA00000681"/>
    </source>
</evidence>
<dbReference type="InterPro" id="IPR017853">
    <property type="entry name" value="GH"/>
</dbReference>
<evidence type="ECO:0000256" key="8">
    <source>
        <dbReference type="ARBA" id="ARBA00023295"/>
    </source>
</evidence>
<dbReference type="Proteomes" id="UP000190951">
    <property type="component" value="Plasmid p330"/>
</dbReference>
<comment type="catalytic activity">
    <reaction evidence="1">
        <text>Endohydrolysis of (1-&gt;4)-beta-D-xylosidic linkages in xylans.</text>
        <dbReference type="EC" id="3.2.1.8"/>
    </reaction>
</comment>
<comment type="similarity">
    <text evidence="2">Belongs to the glycosyl hydrolase 10 (cellulase F) family.</text>
</comment>
<sequence>MLKSKLAKICTGVLALGLAISISGVGTAKAAMSHSKFVGNIIAGSIPSNFSTYWNQVTPENATKWGSIEYSRDNYNWSNADLIYNYAKSNNMPFKFHNLVWGSQQPSWMSNLSPQDQKTEVSKWITATGQRYSGSAFVDVVNEPLHTQPAYKNALGGDGSTGYDWILWSYEQARKAFPNSKLLINEYGIIGDPNAANNYVKIINLLKSKGLIDGIGIQCHQFNMDNVSVNTMNTVLNILSKTGLPIYVSELDITGDDATQLARYQQKFPVLYENPNVKGITLWGYIQGQTWKDGTYLVNSDGSERPALKWLKSYLANR</sequence>
<keyword evidence="4" id="KW-0858">Xylan degradation</keyword>
<dbReference type="RefSeq" id="WP_077850558.1">
    <property type="nucleotide sequence ID" value="NZ_CP096984.1"/>
</dbReference>
<dbReference type="PANTHER" id="PTHR31490">
    <property type="entry name" value="GLYCOSYL HYDROLASE"/>
    <property type="match status" value="1"/>
</dbReference>
<organism evidence="11 12">
    <name type="scientific">Clostridium felsineum</name>
    <dbReference type="NCBI Taxonomy" id="36839"/>
    <lineage>
        <taxon>Bacteria</taxon>
        <taxon>Bacillati</taxon>
        <taxon>Bacillota</taxon>
        <taxon>Clostridia</taxon>
        <taxon>Eubacteriales</taxon>
        <taxon>Clostridiaceae</taxon>
        <taxon>Clostridium</taxon>
    </lineage>
</organism>
<dbReference type="InterPro" id="IPR031158">
    <property type="entry name" value="GH10_AS"/>
</dbReference>
<keyword evidence="8 11" id="KW-0326">Glycosidase</keyword>
<dbReference type="KEGG" id="crw:CROST_045860"/>
<keyword evidence="11" id="KW-0614">Plasmid</keyword>
<keyword evidence="12" id="KW-1185">Reference proteome</keyword>
<dbReference type="PANTHER" id="PTHR31490:SF88">
    <property type="entry name" value="BETA-XYLANASE"/>
    <property type="match status" value="1"/>
</dbReference>
<dbReference type="GO" id="GO:0045493">
    <property type="term" value="P:xylan catabolic process"/>
    <property type="evidence" value="ECO:0007669"/>
    <property type="project" value="UniProtKB-KW"/>
</dbReference>
<evidence type="ECO:0000256" key="9">
    <source>
        <dbReference type="ARBA" id="ARBA00023326"/>
    </source>
</evidence>
<dbReference type="EC" id="3.2.1.8" evidence="3"/>
<dbReference type="Gene3D" id="3.20.20.80">
    <property type="entry name" value="Glycosidases"/>
    <property type="match status" value="1"/>
</dbReference>
<dbReference type="GO" id="GO:0031176">
    <property type="term" value="F:endo-1,4-beta-xylanase activity"/>
    <property type="evidence" value="ECO:0007669"/>
    <property type="project" value="UniProtKB-EC"/>
</dbReference>
<dbReference type="PROSITE" id="PS00591">
    <property type="entry name" value="GH10_1"/>
    <property type="match status" value="1"/>
</dbReference>
<evidence type="ECO:0000259" key="10">
    <source>
        <dbReference type="PROSITE" id="PS51760"/>
    </source>
</evidence>
<name>A0A1S8LDB2_9CLOT</name>
<evidence type="ECO:0000313" key="11">
    <source>
        <dbReference type="EMBL" id="URZ13808.1"/>
    </source>
</evidence>
<geneLocation type="plasmid" evidence="11 12">
    <name>p330</name>
</geneLocation>
<keyword evidence="6 11" id="KW-0378">Hydrolase</keyword>
<dbReference type="Pfam" id="PF00331">
    <property type="entry name" value="Glyco_hydro_10"/>
    <property type="match status" value="1"/>
</dbReference>
<gene>
    <name evidence="11" type="primary">xynB_3</name>
    <name evidence="11" type="ORF">CROST_045860</name>
</gene>
<dbReference type="EMBL" id="CP096984">
    <property type="protein sequence ID" value="URZ13808.1"/>
    <property type="molecule type" value="Genomic_DNA"/>
</dbReference>
<feature type="domain" description="GH10" evidence="10">
    <location>
        <begin position="43"/>
        <end position="314"/>
    </location>
</feature>
<keyword evidence="9" id="KW-0624">Polysaccharide degradation</keyword>
<evidence type="ECO:0000256" key="5">
    <source>
        <dbReference type="ARBA" id="ARBA00022729"/>
    </source>
</evidence>
<dbReference type="PROSITE" id="PS51760">
    <property type="entry name" value="GH10_2"/>
    <property type="match status" value="1"/>
</dbReference>
<dbReference type="SMART" id="SM00633">
    <property type="entry name" value="Glyco_10"/>
    <property type="match status" value="1"/>
</dbReference>
<keyword evidence="7" id="KW-0119">Carbohydrate metabolism</keyword>
<dbReference type="InterPro" id="IPR001000">
    <property type="entry name" value="GH10_dom"/>
</dbReference>
<dbReference type="STRING" id="84029.CROST_11940"/>
<dbReference type="InterPro" id="IPR044846">
    <property type="entry name" value="GH10"/>
</dbReference>
<dbReference type="SUPFAM" id="SSF51445">
    <property type="entry name" value="(Trans)glycosidases"/>
    <property type="match status" value="1"/>
</dbReference>
<reference evidence="11 12" key="1">
    <citation type="submission" date="2022-04" db="EMBL/GenBank/DDBJ databases">
        <title>Genome sequence of C. roseum typestrain.</title>
        <authorList>
            <person name="Poehlein A."/>
            <person name="Schoch T."/>
            <person name="Duerre P."/>
            <person name="Daniel R."/>
        </authorList>
    </citation>
    <scope>NUCLEOTIDE SEQUENCE [LARGE SCALE GENOMIC DNA]</scope>
    <source>
        <strain evidence="11 12">DSM 7320</strain>
        <plasmid evidence="11 12">p330</plasmid>
    </source>
</reference>
<evidence type="ECO:0000256" key="2">
    <source>
        <dbReference type="ARBA" id="ARBA00007495"/>
    </source>
</evidence>
<evidence type="ECO:0000256" key="4">
    <source>
        <dbReference type="ARBA" id="ARBA00022651"/>
    </source>
</evidence>